<sequence length="339" mass="36880">MGFVAPLVLDSTTVAPADRLDHTREALAALPVPLEFELAGPSARVRANRLEAAVLGAVSVAQVTHVVDGGALVDRTPRMIKRSDPEIYRIMVHLTGSDLMTQDGREAALARRGLAVFDSSRPFRVHYLPGRIPGRENVHRYAMLTFPRSLLSVDPRIMRAATGVRLDGTSPLGSLVHSFATRLARDAERYGPADGARLATTVLDLLAVWLTGEFDGAGLPAEAHGQALLAQSQAFISEHLADPMLSPHTVAGAHHVSLRTLQSQFAAQGLTVTGWIRQRRLEACRRDLANPRLAEVAVASIGRRWGFESAAHFSRLFRQAYGMSPRAFRALAVEVTRRT</sequence>
<dbReference type="Gene3D" id="1.10.10.60">
    <property type="entry name" value="Homeodomain-like"/>
    <property type="match status" value="1"/>
</dbReference>
<dbReference type="InterPro" id="IPR020449">
    <property type="entry name" value="Tscrpt_reg_AraC-type_HTH"/>
</dbReference>
<keyword evidence="2" id="KW-0238">DNA-binding</keyword>
<accession>A0A919K6L7</accession>
<dbReference type="InterPro" id="IPR009057">
    <property type="entry name" value="Homeodomain-like_sf"/>
</dbReference>
<proteinExistence type="predicted"/>
<reference evidence="5" key="1">
    <citation type="submission" date="2021-01" db="EMBL/GenBank/DDBJ databases">
        <title>Whole genome shotgun sequence of Actinoplanes rishiriensis NBRC 108556.</title>
        <authorList>
            <person name="Komaki H."/>
            <person name="Tamura T."/>
        </authorList>
    </citation>
    <scope>NUCLEOTIDE SEQUENCE</scope>
    <source>
        <strain evidence="5">NBRC 108556</strain>
    </source>
</reference>
<keyword evidence="6" id="KW-1185">Reference proteome</keyword>
<dbReference type="PANTHER" id="PTHR46796">
    <property type="entry name" value="HTH-TYPE TRANSCRIPTIONAL ACTIVATOR RHAS-RELATED"/>
    <property type="match status" value="1"/>
</dbReference>
<evidence type="ECO:0000256" key="1">
    <source>
        <dbReference type="ARBA" id="ARBA00023015"/>
    </source>
</evidence>
<gene>
    <name evidence="5" type="ORF">Ari01nite_80690</name>
</gene>
<dbReference type="Pfam" id="PF14525">
    <property type="entry name" value="AraC_binding_2"/>
    <property type="match status" value="1"/>
</dbReference>
<dbReference type="Proteomes" id="UP000636960">
    <property type="component" value="Unassembled WGS sequence"/>
</dbReference>
<dbReference type="SMART" id="SM00342">
    <property type="entry name" value="HTH_ARAC"/>
    <property type="match status" value="1"/>
</dbReference>
<dbReference type="InterPro" id="IPR018060">
    <property type="entry name" value="HTH_AraC"/>
</dbReference>
<comment type="caution">
    <text evidence="5">The sequence shown here is derived from an EMBL/GenBank/DDBJ whole genome shotgun (WGS) entry which is preliminary data.</text>
</comment>
<dbReference type="GO" id="GO:0043565">
    <property type="term" value="F:sequence-specific DNA binding"/>
    <property type="evidence" value="ECO:0007669"/>
    <property type="project" value="InterPro"/>
</dbReference>
<dbReference type="PANTHER" id="PTHR46796:SF6">
    <property type="entry name" value="ARAC SUBFAMILY"/>
    <property type="match status" value="1"/>
</dbReference>
<evidence type="ECO:0000313" key="6">
    <source>
        <dbReference type="Proteomes" id="UP000636960"/>
    </source>
</evidence>
<feature type="domain" description="HTH araC/xylS-type" evidence="4">
    <location>
        <begin position="230"/>
        <end position="331"/>
    </location>
</feature>
<dbReference type="PROSITE" id="PS01124">
    <property type="entry name" value="HTH_ARAC_FAMILY_2"/>
    <property type="match status" value="1"/>
</dbReference>
<protein>
    <recommendedName>
        <fullName evidence="4">HTH araC/xylS-type domain-containing protein</fullName>
    </recommendedName>
</protein>
<keyword evidence="3" id="KW-0804">Transcription</keyword>
<organism evidence="5 6">
    <name type="scientific">Paractinoplanes rishiriensis</name>
    <dbReference type="NCBI Taxonomy" id="1050105"/>
    <lineage>
        <taxon>Bacteria</taxon>
        <taxon>Bacillati</taxon>
        <taxon>Actinomycetota</taxon>
        <taxon>Actinomycetes</taxon>
        <taxon>Micromonosporales</taxon>
        <taxon>Micromonosporaceae</taxon>
        <taxon>Paractinoplanes</taxon>
    </lineage>
</organism>
<evidence type="ECO:0000313" key="5">
    <source>
        <dbReference type="EMBL" id="GIF00605.1"/>
    </source>
</evidence>
<dbReference type="InterPro" id="IPR050204">
    <property type="entry name" value="AraC_XylS_family_regulators"/>
</dbReference>
<evidence type="ECO:0000259" key="4">
    <source>
        <dbReference type="PROSITE" id="PS01124"/>
    </source>
</evidence>
<dbReference type="Pfam" id="PF12833">
    <property type="entry name" value="HTH_18"/>
    <property type="match status" value="1"/>
</dbReference>
<evidence type="ECO:0000256" key="2">
    <source>
        <dbReference type="ARBA" id="ARBA00023125"/>
    </source>
</evidence>
<name>A0A919K6L7_9ACTN</name>
<keyword evidence="1" id="KW-0805">Transcription regulation</keyword>
<evidence type="ECO:0000256" key="3">
    <source>
        <dbReference type="ARBA" id="ARBA00023163"/>
    </source>
</evidence>
<dbReference type="AlphaFoldDB" id="A0A919K6L7"/>
<dbReference type="InterPro" id="IPR035418">
    <property type="entry name" value="AraC-bd_2"/>
</dbReference>
<dbReference type="PRINTS" id="PR00032">
    <property type="entry name" value="HTHARAC"/>
</dbReference>
<dbReference type="SUPFAM" id="SSF46689">
    <property type="entry name" value="Homeodomain-like"/>
    <property type="match status" value="1"/>
</dbReference>
<dbReference type="GO" id="GO:0003700">
    <property type="term" value="F:DNA-binding transcription factor activity"/>
    <property type="evidence" value="ECO:0007669"/>
    <property type="project" value="InterPro"/>
</dbReference>
<dbReference type="EMBL" id="BOMV01000087">
    <property type="protein sequence ID" value="GIF00605.1"/>
    <property type="molecule type" value="Genomic_DNA"/>
</dbReference>